<proteinExistence type="predicted"/>
<name>A0AAI8KB83_9PSED</name>
<feature type="compositionally biased region" description="Basic and acidic residues" evidence="1">
    <location>
        <begin position="100"/>
        <end position="111"/>
    </location>
</feature>
<reference evidence="2 3" key="1">
    <citation type="submission" date="2018-08" db="EMBL/GenBank/DDBJ databases">
        <authorList>
            <person name="Lee Y."/>
            <person name="Kakembo D."/>
        </authorList>
    </citation>
    <scope>NUCLEOTIDE SEQUENCE [LARGE SCALE GENOMIC DNA]</scope>
    <source>
        <strain evidence="2 3">JBCS1880</strain>
    </source>
</reference>
<evidence type="ECO:0000313" key="3">
    <source>
        <dbReference type="Proteomes" id="UP000258127"/>
    </source>
</evidence>
<feature type="compositionally biased region" description="Polar residues" evidence="1">
    <location>
        <begin position="144"/>
        <end position="163"/>
    </location>
</feature>
<organism evidence="2 3">
    <name type="scientific">Pseudomonas parafulva</name>
    <dbReference type="NCBI Taxonomy" id="157782"/>
    <lineage>
        <taxon>Bacteria</taxon>
        <taxon>Pseudomonadati</taxon>
        <taxon>Pseudomonadota</taxon>
        <taxon>Gammaproteobacteria</taxon>
        <taxon>Pseudomonadales</taxon>
        <taxon>Pseudomonadaceae</taxon>
        <taxon>Pseudomonas</taxon>
    </lineage>
</organism>
<keyword evidence="3" id="KW-1185">Reference proteome</keyword>
<feature type="region of interest" description="Disordered" evidence="1">
    <location>
        <begin position="100"/>
        <end position="176"/>
    </location>
</feature>
<protein>
    <submittedName>
        <fullName evidence="2">Phage replication protein</fullName>
    </submittedName>
</protein>
<accession>A0AAI8KB83</accession>
<dbReference type="EMBL" id="CP031641">
    <property type="protein sequence ID" value="AXO88422.1"/>
    <property type="molecule type" value="Genomic_DNA"/>
</dbReference>
<dbReference type="AlphaFoldDB" id="A0AAI8KB83"/>
<evidence type="ECO:0000256" key="1">
    <source>
        <dbReference type="SAM" id="MobiDB-lite"/>
    </source>
</evidence>
<dbReference type="RefSeq" id="WP_116888237.1">
    <property type="nucleotide sequence ID" value="NZ_CP031641.1"/>
</dbReference>
<gene>
    <name evidence="2" type="ORF">DZC75_10590</name>
</gene>
<dbReference type="Proteomes" id="UP000258127">
    <property type="component" value="Chromosome"/>
</dbReference>
<sequence>MQFTVTINQVKALEWGLNSQQALLFAFVYGCPSWAKAMQTEEGIYFVLSKAKIVEELPLLTDKPDTAYRMLKVLEQAGLIELSSTSSVTLLRLTEKAAEWNKKEDGSEKYPTKTAGAQGRKKIRSTSEINPSKVGKKSEPGSEKSPTNQDTSNQDTNQDTSHSSQDDPAAPSPPAVLALVPATSPRCEIPEDMPGPKDPECKTFKAWANYAVAYRNRYKTWPVWNAKVAGQIAQLVTRLGADVAHNVAAYFLKINDAKIINGCHNLGDLLAKCEAYHTQWATNRQMNATTARQQEQTQANMNAAQDAADAIRSQGGARNAFL</sequence>
<evidence type="ECO:0000313" key="2">
    <source>
        <dbReference type="EMBL" id="AXO88422.1"/>
    </source>
</evidence>